<dbReference type="RefSeq" id="WP_021683221.1">
    <property type="nucleotide sequence ID" value="NZ_KI260469.1"/>
</dbReference>
<dbReference type="InterPro" id="IPR027492">
    <property type="entry name" value="RNA_MTrfase_RlmN"/>
</dbReference>
<dbReference type="Pfam" id="PF04055">
    <property type="entry name" value="Radical_SAM"/>
    <property type="match status" value="1"/>
</dbReference>
<organism evidence="14 15">
    <name type="scientific">Ruminococcus callidus ATCC 27760</name>
    <dbReference type="NCBI Taxonomy" id="411473"/>
    <lineage>
        <taxon>Bacteria</taxon>
        <taxon>Bacillati</taxon>
        <taxon>Bacillota</taxon>
        <taxon>Clostridia</taxon>
        <taxon>Eubacteriales</taxon>
        <taxon>Oscillospiraceae</taxon>
        <taxon>Ruminococcus</taxon>
    </lineage>
</organism>
<evidence type="ECO:0000259" key="13">
    <source>
        <dbReference type="PROSITE" id="PS51918"/>
    </source>
</evidence>
<keyword evidence="12" id="KW-1015">Disulfide bond</keyword>
<dbReference type="PANTHER" id="PTHR30544:SF5">
    <property type="entry name" value="RADICAL SAM CORE DOMAIN-CONTAINING PROTEIN"/>
    <property type="match status" value="1"/>
</dbReference>
<dbReference type="InterPro" id="IPR013785">
    <property type="entry name" value="Aldolase_TIM"/>
</dbReference>
<dbReference type="STRING" id="411473.RUMCAL_01752"/>
<dbReference type="Pfam" id="PF21016">
    <property type="entry name" value="RlmN_N"/>
    <property type="match status" value="1"/>
</dbReference>
<feature type="binding site" evidence="12">
    <location>
        <begin position="160"/>
        <end position="161"/>
    </location>
    <ligand>
        <name>S-adenosyl-L-methionine</name>
        <dbReference type="ChEBI" id="CHEBI:59789"/>
    </ligand>
</feature>
<name>U2M6Q8_9FIRM</name>
<dbReference type="EC" id="2.1.1.192" evidence="12"/>
<reference evidence="14 15" key="1">
    <citation type="submission" date="2013-07" db="EMBL/GenBank/DDBJ databases">
        <authorList>
            <person name="Weinstock G."/>
            <person name="Sodergren E."/>
            <person name="Wylie T."/>
            <person name="Fulton L."/>
            <person name="Fulton R."/>
            <person name="Fronick C."/>
            <person name="O'Laughlin M."/>
            <person name="Godfrey J."/>
            <person name="Miner T."/>
            <person name="Herter B."/>
            <person name="Appelbaum E."/>
            <person name="Cordes M."/>
            <person name="Lek S."/>
            <person name="Wollam A."/>
            <person name="Pepin K.H."/>
            <person name="Palsikar V.B."/>
            <person name="Mitreva M."/>
            <person name="Wilson R.K."/>
        </authorList>
    </citation>
    <scope>NUCLEOTIDE SEQUENCE [LARGE SCALE GENOMIC DNA]</scope>
    <source>
        <strain evidence="14 15">ATCC 27760</strain>
    </source>
</reference>
<keyword evidence="15" id="KW-1185">Reference proteome</keyword>
<protein>
    <recommendedName>
        <fullName evidence="12">Probable dual-specificity RNA methyltransferase RlmN</fullName>
        <ecNumber evidence="12">2.1.1.192</ecNumber>
    </recommendedName>
    <alternativeName>
        <fullName evidence="12">23S rRNA (adenine(2503)-C(2))-methyltransferase</fullName>
    </alternativeName>
    <alternativeName>
        <fullName evidence="12">23S rRNA m2A2503 methyltransferase</fullName>
    </alternativeName>
    <alternativeName>
        <fullName evidence="12">Ribosomal RNA large subunit methyltransferase N</fullName>
    </alternativeName>
    <alternativeName>
        <fullName evidence="12">tRNA (adenine(37)-C(2))-methyltransferase</fullName>
    </alternativeName>
    <alternativeName>
        <fullName evidence="12">tRNA m2A37 methyltransferase</fullName>
    </alternativeName>
</protein>
<keyword evidence="6 12" id="KW-0808">Transferase</keyword>
<evidence type="ECO:0000256" key="1">
    <source>
        <dbReference type="ARBA" id="ARBA00004496"/>
    </source>
</evidence>
<dbReference type="PATRIC" id="fig|411473.3.peg.1433"/>
<evidence type="ECO:0000313" key="14">
    <source>
        <dbReference type="EMBL" id="ERJ95003.1"/>
    </source>
</evidence>
<dbReference type="PANTHER" id="PTHR30544">
    <property type="entry name" value="23S RRNA METHYLTRANSFERASE"/>
    <property type="match status" value="1"/>
</dbReference>
<comment type="caution">
    <text evidence="14">The sequence shown here is derived from an EMBL/GenBank/DDBJ whole genome shotgun (WGS) entry which is preliminary data.</text>
</comment>
<dbReference type="SUPFAM" id="SSF102114">
    <property type="entry name" value="Radical SAM enzymes"/>
    <property type="match status" value="1"/>
</dbReference>
<evidence type="ECO:0000256" key="8">
    <source>
        <dbReference type="ARBA" id="ARBA00022694"/>
    </source>
</evidence>
<dbReference type="SFLD" id="SFLDG01062">
    <property type="entry name" value="methyltransferase_(Class_A)"/>
    <property type="match status" value="1"/>
</dbReference>
<dbReference type="FunFam" id="3.20.20.70:FF:000014">
    <property type="entry name" value="Probable dual-specificity RNA methyltransferase RlmN"/>
    <property type="match status" value="1"/>
</dbReference>
<comment type="caution">
    <text evidence="12">Lacks conserved residue(s) required for the propagation of feature annotation.</text>
</comment>
<dbReference type="GO" id="GO:0046872">
    <property type="term" value="F:metal ion binding"/>
    <property type="evidence" value="ECO:0007669"/>
    <property type="project" value="UniProtKB-KW"/>
</dbReference>
<feature type="binding site" evidence="12">
    <location>
        <begin position="215"/>
        <end position="217"/>
    </location>
    <ligand>
        <name>S-adenosyl-L-methionine</name>
        <dbReference type="ChEBI" id="CHEBI:59789"/>
    </ligand>
</feature>
<evidence type="ECO:0000313" key="15">
    <source>
        <dbReference type="Proteomes" id="UP000016662"/>
    </source>
</evidence>
<comment type="catalytic activity">
    <reaction evidence="12">
        <text>adenosine(37) in tRNA + 2 reduced [2Fe-2S]-[ferredoxin] + 2 S-adenosyl-L-methionine = 2-methyladenosine(37) in tRNA + 5'-deoxyadenosine + L-methionine + 2 oxidized [2Fe-2S]-[ferredoxin] + S-adenosyl-L-homocysteine</text>
        <dbReference type="Rhea" id="RHEA:43332"/>
        <dbReference type="Rhea" id="RHEA-COMP:10000"/>
        <dbReference type="Rhea" id="RHEA-COMP:10001"/>
        <dbReference type="Rhea" id="RHEA-COMP:10162"/>
        <dbReference type="Rhea" id="RHEA-COMP:10485"/>
        <dbReference type="ChEBI" id="CHEBI:17319"/>
        <dbReference type="ChEBI" id="CHEBI:33737"/>
        <dbReference type="ChEBI" id="CHEBI:33738"/>
        <dbReference type="ChEBI" id="CHEBI:57844"/>
        <dbReference type="ChEBI" id="CHEBI:57856"/>
        <dbReference type="ChEBI" id="CHEBI:59789"/>
        <dbReference type="ChEBI" id="CHEBI:74411"/>
        <dbReference type="ChEBI" id="CHEBI:74497"/>
        <dbReference type="EC" id="2.1.1.192"/>
    </reaction>
</comment>
<feature type="domain" description="Radical SAM core" evidence="13">
    <location>
        <begin position="99"/>
        <end position="328"/>
    </location>
</feature>
<keyword evidence="9 12" id="KW-0479">Metal-binding</keyword>
<comment type="catalytic activity">
    <reaction evidence="12">
        <text>adenosine(2503) in 23S rRNA + 2 reduced [2Fe-2S]-[ferredoxin] + 2 S-adenosyl-L-methionine = 2-methyladenosine(2503) in 23S rRNA + 5'-deoxyadenosine + L-methionine + 2 oxidized [2Fe-2S]-[ferredoxin] + S-adenosyl-L-homocysteine</text>
        <dbReference type="Rhea" id="RHEA:42916"/>
        <dbReference type="Rhea" id="RHEA-COMP:10000"/>
        <dbReference type="Rhea" id="RHEA-COMP:10001"/>
        <dbReference type="Rhea" id="RHEA-COMP:10152"/>
        <dbReference type="Rhea" id="RHEA-COMP:10282"/>
        <dbReference type="ChEBI" id="CHEBI:17319"/>
        <dbReference type="ChEBI" id="CHEBI:33737"/>
        <dbReference type="ChEBI" id="CHEBI:33738"/>
        <dbReference type="ChEBI" id="CHEBI:57844"/>
        <dbReference type="ChEBI" id="CHEBI:57856"/>
        <dbReference type="ChEBI" id="CHEBI:59789"/>
        <dbReference type="ChEBI" id="CHEBI:74411"/>
        <dbReference type="ChEBI" id="CHEBI:74497"/>
        <dbReference type="EC" id="2.1.1.192"/>
    </reaction>
</comment>
<comment type="subcellular location">
    <subcellularLocation>
        <location evidence="1 12">Cytoplasm</location>
    </subcellularLocation>
</comment>
<evidence type="ECO:0000256" key="2">
    <source>
        <dbReference type="ARBA" id="ARBA00022485"/>
    </source>
</evidence>
<dbReference type="GO" id="GO:0030488">
    <property type="term" value="P:tRNA methylation"/>
    <property type="evidence" value="ECO:0007669"/>
    <property type="project" value="UniProtKB-UniRule"/>
</dbReference>
<dbReference type="GO" id="GO:0002935">
    <property type="term" value="F:tRNA (adenine(37)-C2)-methyltransferase activity"/>
    <property type="evidence" value="ECO:0007669"/>
    <property type="project" value="UniProtKB-UniRule"/>
</dbReference>
<dbReference type="HOGENOM" id="CLU_029101_0_1_9"/>
<dbReference type="InterPro" id="IPR004383">
    <property type="entry name" value="rRNA_lsu_MTrfase_RlmN/Cfr"/>
</dbReference>
<dbReference type="GO" id="GO:0005737">
    <property type="term" value="C:cytoplasm"/>
    <property type="evidence" value="ECO:0007669"/>
    <property type="project" value="UniProtKB-SubCell"/>
</dbReference>
<comment type="function">
    <text evidence="12">Specifically methylates position 2 of adenine 2503 in 23S rRNA and position 2 of adenine 37 in tRNAs.</text>
</comment>
<feature type="binding site" evidence="12">
    <location>
        <position position="192"/>
    </location>
    <ligand>
        <name>S-adenosyl-L-methionine</name>
        <dbReference type="ChEBI" id="CHEBI:59789"/>
    </ligand>
</feature>
<gene>
    <name evidence="12" type="primary">rlmN</name>
    <name evidence="14" type="ORF">RUMCAL_01752</name>
</gene>
<feature type="active site" description="S-methylcysteine intermediate" evidence="12">
    <location>
        <position position="333"/>
    </location>
</feature>
<keyword evidence="2 12" id="KW-0004">4Fe-4S</keyword>
<comment type="cofactor">
    <cofactor evidence="12">
        <name>[4Fe-4S] cluster</name>
        <dbReference type="ChEBI" id="CHEBI:49883"/>
    </cofactor>
    <text evidence="12">Binds 1 [4Fe-4S] cluster. The cluster is coordinated with 3 cysteines and an exchangeable S-adenosyl-L-methionine.</text>
</comment>
<dbReference type="InterPro" id="IPR007197">
    <property type="entry name" value="rSAM"/>
</dbReference>
<evidence type="ECO:0000256" key="11">
    <source>
        <dbReference type="ARBA" id="ARBA00023014"/>
    </source>
</evidence>
<keyword evidence="8 12" id="KW-0819">tRNA processing</keyword>
<dbReference type="GO" id="GO:0070040">
    <property type="term" value="F:rRNA (adenine(2503)-C2-)-methyltransferase activity"/>
    <property type="evidence" value="ECO:0007669"/>
    <property type="project" value="UniProtKB-UniRule"/>
</dbReference>
<dbReference type="OrthoDB" id="9793973at2"/>
<keyword evidence="5 12" id="KW-0489">Methyltransferase</keyword>
<dbReference type="HAMAP" id="MF_01849">
    <property type="entry name" value="RNA_methyltr_RlmN"/>
    <property type="match status" value="1"/>
</dbReference>
<feature type="binding site" evidence="12">
    <location>
        <position position="291"/>
    </location>
    <ligand>
        <name>S-adenosyl-L-methionine</name>
        <dbReference type="ChEBI" id="CHEBI:59789"/>
    </ligand>
</feature>
<dbReference type="GO" id="GO:0051539">
    <property type="term" value="F:4 iron, 4 sulfur cluster binding"/>
    <property type="evidence" value="ECO:0007669"/>
    <property type="project" value="UniProtKB-UniRule"/>
</dbReference>
<dbReference type="NCBIfam" id="TIGR00048">
    <property type="entry name" value="rRNA_mod_RlmN"/>
    <property type="match status" value="1"/>
</dbReference>
<dbReference type="EMBL" id="AWVF01000221">
    <property type="protein sequence ID" value="ERJ95003.1"/>
    <property type="molecule type" value="Genomic_DNA"/>
</dbReference>
<evidence type="ECO:0000256" key="4">
    <source>
        <dbReference type="ARBA" id="ARBA00022552"/>
    </source>
</evidence>
<dbReference type="Gene3D" id="1.10.150.530">
    <property type="match status" value="1"/>
</dbReference>
<evidence type="ECO:0000256" key="6">
    <source>
        <dbReference type="ARBA" id="ARBA00022679"/>
    </source>
</evidence>
<keyword evidence="10 12" id="KW-0408">Iron</keyword>
<dbReference type="GO" id="GO:0019843">
    <property type="term" value="F:rRNA binding"/>
    <property type="evidence" value="ECO:0007669"/>
    <property type="project" value="UniProtKB-UniRule"/>
</dbReference>
<dbReference type="eggNOG" id="COG0820">
    <property type="taxonomic scope" value="Bacteria"/>
</dbReference>
<dbReference type="AlphaFoldDB" id="U2M6Q8"/>
<dbReference type="Proteomes" id="UP000016662">
    <property type="component" value="Unassembled WGS sequence"/>
</dbReference>
<accession>U2M6Q8</accession>
<evidence type="ECO:0000256" key="3">
    <source>
        <dbReference type="ARBA" id="ARBA00022490"/>
    </source>
</evidence>
<dbReference type="InterPro" id="IPR058240">
    <property type="entry name" value="rSAM_sf"/>
</dbReference>
<dbReference type="GO" id="GO:0000049">
    <property type="term" value="F:tRNA binding"/>
    <property type="evidence" value="ECO:0007669"/>
    <property type="project" value="UniProtKB-UniRule"/>
</dbReference>
<dbReference type="PIRSF" id="PIRSF006004">
    <property type="entry name" value="CHP00048"/>
    <property type="match status" value="1"/>
</dbReference>
<dbReference type="Gene3D" id="3.20.20.70">
    <property type="entry name" value="Aldolase class I"/>
    <property type="match status" value="1"/>
</dbReference>
<sequence length="365" mass="41551">MEKIDILSLTPEVLGQHLAEMGEPKFRAKQLFSWLHQKQVTEFDQMTTLSLQLRQKLNEKFCINRLNIARRLASSTDDTVKYLYELPDGNFVETVLMDYHHGKSLCISTQVGCRMGCQFCASTIAGYVRDLMPSELLLQIYETQRDAGCRIDSIVLMGIGEPLDNFENVVQFFRILSHPDGMQMSLRHVALSTCGLVPRIRQLADLRLGVTLSVSLHSPENRHRSEIMPINRRYPVEELLDACRYYFDTTGRRVTIEYAVINGVNNTRADALQLARRLRGMQCHVNLIPVNPIRERSFRSFRKDVERFQRELTGLGINATIRRTLGSDIQAACGQLRRDADQQKQTAAQTVKNESGNTLFGGGKN</sequence>
<dbReference type="InterPro" id="IPR048641">
    <property type="entry name" value="RlmN_N"/>
</dbReference>
<keyword evidence="7 12" id="KW-0949">S-adenosyl-L-methionine</keyword>
<proteinExistence type="inferred from homology"/>
<keyword evidence="3 12" id="KW-0963">Cytoplasm</keyword>
<dbReference type="SFLD" id="SFLDS00029">
    <property type="entry name" value="Radical_SAM"/>
    <property type="match status" value="1"/>
</dbReference>
<evidence type="ECO:0000256" key="10">
    <source>
        <dbReference type="ARBA" id="ARBA00023004"/>
    </source>
</evidence>
<feature type="active site" description="Proton acceptor" evidence="12">
    <location>
        <position position="93"/>
    </location>
</feature>
<feature type="binding site" evidence="12">
    <location>
        <position position="117"/>
    </location>
    <ligand>
        <name>[4Fe-4S] cluster</name>
        <dbReference type="ChEBI" id="CHEBI:49883"/>
        <note>4Fe-4S-S-AdoMet</note>
    </ligand>
</feature>
<comment type="similarity">
    <text evidence="12">Belongs to the radical SAM superfamily. RlmN family.</text>
</comment>
<dbReference type="SFLD" id="SFLDF00275">
    <property type="entry name" value="adenosine_C2_methyltransferase"/>
    <property type="match status" value="1"/>
</dbReference>
<dbReference type="CDD" id="cd01335">
    <property type="entry name" value="Radical_SAM"/>
    <property type="match status" value="1"/>
</dbReference>
<evidence type="ECO:0000256" key="5">
    <source>
        <dbReference type="ARBA" id="ARBA00022603"/>
    </source>
</evidence>
<dbReference type="PROSITE" id="PS51918">
    <property type="entry name" value="RADICAL_SAM"/>
    <property type="match status" value="1"/>
</dbReference>
<evidence type="ECO:0000256" key="9">
    <source>
        <dbReference type="ARBA" id="ARBA00022723"/>
    </source>
</evidence>
<feature type="binding site" evidence="12">
    <location>
        <position position="120"/>
    </location>
    <ligand>
        <name>[4Fe-4S] cluster</name>
        <dbReference type="ChEBI" id="CHEBI:49883"/>
        <note>4Fe-4S-S-AdoMet</note>
    </ligand>
</feature>
<dbReference type="InterPro" id="IPR040072">
    <property type="entry name" value="Methyltransferase_A"/>
</dbReference>
<keyword evidence="11 12" id="KW-0411">Iron-sulfur</keyword>
<comment type="miscellaneous">
    <text evidence="12">Reaction proceeds by a ping-pong mechanism involving intermediate methylation of a conserved cysteine residue.</text>
</comment>
<dbReference type="GO" id="GO:0070475">
    <property type="term" value="P:rRNA base methylation"/>
    <property type="evidence" value="ECO:0007669"/>
    <property type="project" value="UniProtKB-UniRule"/>
</dbReference>
<keyword evidence="4 12" id="KW-0698">rRNA processing</keyword>
<evidence type="ECO:0000256" key="7">
    <source>
        <dbReference type="ARBA" id="ARBA00022691"/>
    </source>
</evidence>
<feature type="binding site" evidence="12">
    <location>
        <position position="113"/>
    </location>
    <ligand>
        <name>[4Fe-4S] cluster</name>
        <dbReference type="ChEBI" id="CHEBI:49883"/>
        <note>4Fe-4S-S-AdoMet</note>
    </ligand>
</feature>
<evidence type="ECO:0000256" key="12">
    <source>
        <dbReference type="HAMAP-Rule" id="MF_01849"/>
    </source>
</evidence>